<dbReference type="EMBL" id="BAABKN010000014">
    <property type="protein sequence ID" value="GAA4738884.1"/>
    <property type="molecule type" value="Genomic_DNA"/>
</dbReference>
<accession>A0ABP8YWR4</accession>
<feature type="compositionally biased region" description="Acidic residues" evidence="1">
    <location>
        <begin position="279"/>
        <end position="294"/>
    </location>
</feature>
<organism evidence="4 5">
    <name type="scientific">Nocardioides endophyticus</name>
    <dbReference type="NCBI Taxonomy" id="1353775"/>
    <lineage>
        <taxon>Bacteria</taxon>
        <taxon>Bacillati</taxon>
        <taxon>Actinomycetota</taxon>
        <taxon>Actinomycetes</taxon>
        <taxon>Propionibacteriales</taxon>
        <taxon>Nocardioidaceae</taxon>
        <taxon>Nocardioides</taxon>
    </lineage>
</organism>
<gene>
    <name evidence="4" type="ORF">GCM10023350_24080</name>
</gene>
<feature type="transmembrane region" description="Helical" evidence="2">
    <location>
        <begin position="296"/>
        <end position="315"/>
    </location>
</feature>
<reference evidence="5" key="1">
    <citation type="journal article" date="2019" name="Int. J. Syst. Evol. Microbiol.">
        <title>The Global Catalogue of Microorganisms (GCM) 10K type strain sequencing project: providing services to taxonomists for standard genome sequencing and annotation.</title>
        <authorList>
            <consortium name="The Broad Institute Genomics Platform"/>
            <consortium name="The Broad Institute Genome Sequencing Center for Infectious Disease"/>
            <person name="Wu L."/>
            <person name="Ma J."/>
        </authorList>
    </citation>
    <scope>NUCLEOTIDE SEQUENCE [LARGE SCALE GENOMIC DNA]</scope>
    <source>
        <strain evidence="5">JCM 18532</strain>
    </source>
</reference>
<evidence type="ECO:0000256" key="1">
    <source>
        <dbReference type="SAM" id="MobiDB-lite"/>
    </source>
</evidence>
<keyword evidence="2" id="KW-0812">Transmembrane</keyword>
<evidence type="ECO:0000313" key="5">
    <source>
        <dbReference type="Proteomes" id="UP001499882"/>
    </source>
</evidence>
<keyword evidence="3" id="KW-0732">Signal</keyword>
<comment type="caution">
    <text evidence="4">The sequence shown here is derived from an EMBL/GenBank/DDBJ whole genome shotgun (WGS) entry which is preliminary data.</text>
</comment>
<name>A0ABP8YWR4_9ACTN</name>
<feature type="signal peptide" evidence="3">
    <location>
        <begin position="1"/>
        <end position="20"/>
    </location>
</feature>
<keyword evidence="2" id="KW-0472">Membrane</keyword>
<keyword evidence="5" id="KW-1185">Reference proteome</keyword>
<evidence type="ECO:0008006" key="6">
    <source>
        <dbReference type="Google" id="ProtNLM"/>
    </source>
</evidence>
<sequence>MLDRVLGLAAALSMVVGTTAAPSAPVGKVVFSFQDPAIVESSGLVATGDLFLTVNDSGDGGRVFVVDRSGRTVGTTTWADDPIDTESLAPAGPGEVWVGDTGDNRRGRDSITVLRVPYGATDQEVTPAAYELVYPDRAHDAETLMANPQTGQLFVVSKDVFGGTIYAAPRRLSADHPNEMRAVGEGFSFATDGSFFPDGRHYIVRGYTSAAVYSFPGHERLDSVQLPRQDQGEGIAVGPDDRIYLSTEGQFSDVLRIRLPSDVADTMAAADEPPAAEPAEADTDTDTEADDEGEPLWPWGLGCGIVFAVGAGWLLRRRGQAS</sequence>
<proteinExistence type="predicted"/>
<evidence type="ECO:0000256" key="2">
    <source>
        <dbReference type="SAM" id="Phobius"/>
    </source>
</evidence>
<evidence type="ECO:0000313" key="4">
    <source>
        <dbReference type="EMBL" id="GAA4738884.1"/>
    </source>
</evidence>
<protein>
    <recommendedName>
        <fullName evidence="6">WD40 repeat domain-containing protein</fullName>
    </recommendedName>
</protein>
<evidence type="ECO:0000256" key="3">
    <source>
        <dbReference type="SAM" id="SignalP"/>
    </source>
</evidence>
<dbReference type="RefSeq" id="WP_345527017.1">
    <property type="nucleotide sequence ID" value="NZ_BAABKN010000014.1"/>
</dbReference>
<dbReference type="Proteomes" id="UP001499882">
    <property type="component" value="Unassembled WGS sequence"/>
</dbReference>
<dbReference type="SUPFAM" id="SSF101898">
    <property type="entry name" value="NHL repeat"/>
    <property type="match status" value="1"/>
</dbReference>
<keyword evidence="2" id="KW-1133">Transmembrane helix</keyword>
<feature type="region of interest" description="Disordered" evidence="1">
    <location>
        <begin position="269"/>
        <end position="294"/>
    </location>
</feature>
<feature type="region of interest" description="Disordered" evidence="1">
    <location>
        <begin position="76"/>
        <end position="103"/>
    </location>
</feature>
<feature type="chain" id="PRO_5046571339" description="WD40 repeat domain-containing protein" evidence="3">
    <location>
        <begin position="21"/>
        <end position="322"/>
    </location>
</feature>